<evidence type="ECO:0000313" key="1">
    <source>
        <dbReference type="EMBL" id="TKI98291.1"/>
    </source>
</evidence>
<dbReference type="Proteomes" id="UP000305222">
    <property type="component" value="Unassembled WGS sequence"/>
</dbReference>
<dbReference type="EMBL" id="SZON01000131">
    <property type="protein sequence ID" value="TKI98291.1"/>
    <property type="molecule type" value="Genomic_DNA"/>
</dbReference>
<reference evidence="1 2" key="1">
    <citation type="journal article" date="2019" name="Environ. Microbiol.">
        <title>An active ?-lactamase is a part of an orchestrated cell wall stress resistance network of Bacillus subtilis and related rhizosphere species.</title>
        <authorList>
            <person name="Bucher T."/>
            <person name="Keren-Paz A."/>
            <person name="Hausser J."/>
            <person name="Olender T."/>
            <person name="Cytryn E."/>
            <person name="Kolodkin-Gal I."/>
        </authorList>
    </citation>
    <scope>NUCLEOTIDE SEQUENCE [LARGE SCALE GENOMIC DNA]</scope>
    <source>
        <strain evidence="1 2">I5</strain>
    </source>
</reference>
<dbReference type="AlphaFoldDB" id="A0A4U3BBX5"/>
<accession>A0A4U3BBX5</accession>
<sequence length="44" mass="5295">KRNNNEDLQKLYDFLYDIMSSQHTIEKLTQAGMIEEFQEILLSF</sequence>
<proteinExistence type="predicted"/>
<organism evidence="1 2">
    <name type="scientific">Bacillus wiedmannii</name>
    <dbReference type="NCBI Taxonomy" id="1890302"/>
    <lineage>
        <taxon>Bacteria</taxon>
        <taxon>Bacillati</taxon>
        <taxon>Bacillota</taxon>
        <taxon>Bacilli</taxon>
        <taxon>Bacillales</taxon>
        <taxon>Bacillaceae</taxon>
        <taxon>Bacillus</taxon>
        <taxon>Bacillus cereus group</taxon>
    </lineage>
</organism>
<name>A0A4U3BBX5_9BACI</name>
<feature type="non-terminal residue" evidence="1">
    <location>
        <position position="1"/>
    </location>
</feature>
<protein>
    <submittedName>
        <fullName evidence="1">PhoH family protein</fullName>
    </submittedName>
</protein>
<comment type="caution">
    <text evidence="1">The sequence shown here is derived from an EMBL/GenBank/DDBJ whole genome shotgun (WGS) entry which is preliminary data.</text>
</comment>
<gene>
    <name evidence="1" type="ORF">FC699_04855</name>
</gene>
<evidence type="ECO:0000313" key="2">
    <source>
        <dbReference type="Proteomes" id="UP000305222"/>
    </source>
</evidence>